<keyword evidence="4 5" id="KW-0460">Magnesium</keyword>
<dbReference type="NCBIfam" id="TIGR01549">
    <property type="entry name" value="HAD-SF-IA-v1"/>
    <property type="match status" value="1"/>
</dbReference>
<evidence type="ECO:0000256" key="4">
    <source>
        <dbReference type="ARBA" id="ARBA00022842"/>
    </source>
</evidence>
<feature type="active site" description="Proton donor" evidence="6">
    <location>
        <position position="12"/>
    </location>
</feature>
<dbReference type="EC" id="3.1.3.-" evidence="5"/>
<dbReference type="AlphaFoldDB" id="A0A6I2GBX5"/>
<evidence type="ECO:0000256" key="8">
    <source>
        <dbReference type="PIRSR" id="PIRSR000915-3"/>
    </source>
</evidence>
<comment type="similarity">
    <text evidence="1 5">Belongs to the HAD-like hydrolase superfamily. NagD family.</text>
</comment>
<keyword evidence="10" id="KW-1185">Reference proteome</keyword>
<dbReference type="Pfam" id="PF13344">
    <property type="entry name" value="Hydrolase_6"/>
    <property type="match status" value="1"/>
</dbReference>
<evidence type="ECO:0000256" key="1">
    <source>
        <dbReference type="ARBA" id="ARBA00006696"/>
    </source>
</evidence>
<dbReference type="InterPro" id="IPR006354">
    <property type="entry name" value="HAD-SF_hydro_IIA_hyp1"/>
</dbReference>
<dbReference type="InterPro" id="IPR023214">
    <property type="entry name" value="HAD_sf"/>
</dbReference>
<dbReference type="Pfam" id="PF13242">
    <property type="entry name" value="Hydrolase_like"/>
    <property type="match status" value="1"/>
</dbReference>
<comment type="cofactor">
    <cofactor evidence="8">
        <name>Mg(2+)</name>
        <dbReference type="ChEBI" id="CHEBI:18420"/>
    </cofactor>
    <text evidence="8">Divalent metal ions. Mg(2+) is the most effective.</text>
</comment>
<dbReference type="NCBIfam" id="TIGR01460">
    <property type="entry name" value="HAD-SF-IIA"/>
    <property type="match status" value="1"/>
</dbReference>
<evidence type="ECO:0000256" key="2">
    <source>
        <dbReference type="ARBA" id="ARBA00022723"/>
    </source>
</evidence>
<dbReference type="GO" id="GO:0005737">
    <property type="term" value="C:cytoplasm"/>
    <property type="evidence" value="ECO:0007669"/>
    <property type="project" value="TreeGrafter"/>
</dbReference>
<evidence type="ECO:0000256" key="6">
    <source>
        <dbReference type="PIRSR" id="PIRSR000915-1"/>
    </source>
</evidence>
<feature type="binding site" evidence="7">
    <location>
        <position position="183"/>
    </location>
    <ligand>
        <name>substrate</name>
    </ligand>
</feature>
<feature type="binding site" evidence="8">
    <location>
        <position position="12"/>
    </location>
    <ligand>
        <name>Mg(2+)</name>
        <dbReference type="ChEBI" id="CHEBI:18420"/>
    </ligand>
</feature>
<feature type="binding site" evidence="8">
    <location>
        <position position="10"/>
    </location>
    <ligand>
        <name>Mg(2+)</name>
        <dbReference type="ChEBI" id="CHEBI:18420"/>
    </ligand>
</feature>
<evidence type="ECO:0000256" key="5">
    <source>
        <dbReference type="PIRNR" id="PIRNR000915"/>
    </source>
</evidence>
<dbReference type="EMBL" id="WJQS01000003">
    <property type="protein sequence ID" value="MRI85287.1"/>
    <property type="molecule type" value="Genomic_DNA"/>
</dbReference>
<dbReference type="InterPro" id="IPR006357">
    <property type="entry name" value="HAD-SF_hydro_IIA"/>
</dbReference>
<evidence type="ECO:0000313" key="9">
    <source>
        <dbReference type="EMBL" id="MRI85287.1"/>
    </source>
</evidence>
<gene>
    <name evidence="9" type="ORF">GIY09_05280</name>
</gene>
<sequence length="257" mass="28359">MKKYKGYLIDLDGTTYYGTRRIPSAEAFIHRLNQRNDAYVFLTNNATRIPQEIVNHLKNDYDLPVSQENVYSSTEALLSYMKENFRDKNIFVVGERALHHQVKQAGFRIVNDAQADVVVQGLNRQTNYEELATAAMAIRNGAAFLVTNADQTIPTEKGIMPSSGAITAFLEVASGKQALVAGKPNPLIVEAALKKLKLSANEVLLIGDKYETDILAGLKAGVDTLLVLTGVTQAEEVAQLPTPPTYVLNDLSEWEFN</sequence>
<feature type="binding site" evidence="8">
    <location>
        <position position="208"/>
    </location>
    <ligand>
        <name>Mg(2+)</name>
        <dbReference type="ChEBI" id="CHEBI:18420"/>
    </ligand>
</feature>
<dbReference type="InterPro" id="IPR036412">
    <property type="entry name" value="HAD-like_sf"/>
</dbReference>
<organism evidence="9 10">
    <name type="scientific">Fundicoccus ignavus</name>
    <dbReference type="NCBI Taxonomy" id="2664442"/>
    <lineage>
        <taxon>Bacteria</taxon>
        <taxon>Bacillati</taxon>
        <taxon>Bacillota</taxon>
        <taxon>Bacilli</taxon>
        <taxon>Lactobacillales</taxon>
        <taxon>Aerococcaceae</taxon>
        <taxon>Fundicoccus</taxon>
    </lineage>
</organism>
<dbReference type="GO" id="GO:0046872">
    <property type="term" value="F:metal ion binding"/>
    <property type="evidence" value="ECO:0007669"/>
    <property type="project" value="UniProtKB-KW"/>
</dbReference>
<dbReference type="InterPro" id="IPR006439">
    <property type="entry name" value="HAD-SF_hydro_IA"/>
</dbReference>
<dbReference type="RefSeq" id="WP_153863396.1">
    <property type="nucleotide sequence ID" value="NZ_WJQS01000003.1"/>
</dbReference>
<keyword evidence="3 9" id="KW-0378">Hydrolase</keyword>
<keyword evidence="2 5" id="KW-0479">Metal-binding</keyword>
<proteinExistence type="inferred from homology"/>
<dbReference type="SFLD" id="SFLDS00003">
    <property type="entry name" value="Haloacid_Dehalogenase"/>
    <property type="match status" value="1"/>
</dbReference>
<dbReference type="PIRSF" id="PIRSF000915">
    <property type="entry name" value="PGP-type_phosphatase"/>
    <property type="match status" value="1"/>
</dbReference>
<reference evidence="9 10" key="1">
    <citation type="submission" date="2019-11" db="EMBL/GenBank/DDBJ databases">
        <title>Characterisation of Fundicoccus ignavus gen. nov. sp. nov., a novel genus of the family Aerococcaceae isolated from bulk tank milk.</title>
        <authorList>
            <person name="Siebert A."/>
            <person name="Huptas C."/>
            <person name="Wenning M."/>
            <person name="Scherer S."/>
            <person name="Doll E.V."/>
        </authorList>
    </citation>
    <scope>NUCLEOTIDE SEQUENCE [LARGE SCALE GENOMIC DNA]</scope>
    <source>
        <strain evidence="9 10">WS4759</strain>
    </source>
</reference>
<feature type="active site" description="Nucleophile" evidence="6">
    <location>
        <position position="10"/>
    </location>
</feature>
<dbReference type="NCBIfam" id="TIGR01457">
    <property type="entry name" value="HAD-SF-IIA-hyp2"/>
    <property type="match status" value="1"/>
</dbReference>
<name>A0A6I2GBX5_9LACT</name>
<dbReference type="GO" id="GO:0016791">
    <property type="term" value="F:phosphatase activity"/>
    <property type="evidence" value="ECO:0007669"/>
    <property type="project" value="TreeGrafter"/>
</dbReference>
<dbReference type="SUPFAM" id="SSF56784">
    <property type="entry name" value="HAD-like"/>
    <property type="match status" value="1"/>
</dbReference>
<dbReference type="Gene3D" id="3.40.50.1000">
    <property type="entry name" value="HAD superfamily/HAD-like"/>
    <property type="match status" value="2"/>
</dbReference>
<evidence type="ECO:0000256" key="3">
    <source>
        <dbReference type="ARBA" id="ARBA00022801"/>
    </source>
</evidence>
<dbReference type="PANTHER" id="PTHR19288">
    <property type="entry name" value="4-NITROPHENYLPHOSPHATASE-RELATED"/>
    <property type="match status" value="1"/>
</dbReference>
<evidence type="ECO:0000313" key="10">
    <source>
        <dbReference type="Proteomes" id="UP000430975"/>
    </source>
</evidence>
<comment type="caution">
    <text evidence="9">The sequence shown here is derived from an EMBL/GenBank/DDBJ whole genome shotgun (WGS) entry which is preliminary data.</text>
</comment>
<evidence type="ECO:0000256" key="7">
    <source>
        <dbReference type="PIRSR" id="PIRSR000915-2"/>
    </source>
</evidence>
<dbReference type="PANTHER" id="PTHR19288:SF46">
    <property type="entry name" value="HALOACID DEHALOGENASE-LIKE HYDROLASE DOMAIN-CONTAINING PROTEIN 2"/>
    <property type="match status" value="1"/>
</dbReference>
<comment type="function">
    <text evidence="5">Catalyzes the dephosphorylation of 2-6 carbon acid sugars in vitro.</text>
</comment>
<protein>
    <recommendedName>
        <fullName evidence="5">Acid sugar phosphatase</fullName>
        <ecNumber evidence="5">3.1.3.-</ecNumber>
    </recommendedName>
</protein>
<dbReference type="Proteomes" id="UP000430975">
    <property type="component" value="Unassembled WGS sequence"/>
</dbReference>
<dbReference type="SFLD" id="SFLDG01139">
    <property type="entry name" value="C2.A:_Pyridoxal_Phosphate_Phos"/>
    <property type="match status" value="1"/>
</dbReference>
<accession>A0A6I2GBX5</accession>